<protein>
    <submittedName>
        <fullName evidence="2">Acyltransferase</fullName>
    </submittedName>
</protein>
<dbReference type="GO" id="GO:0016746">
    <property type="term" value="F:acyltransferase activity"/>
    <property type="evidence" value="ECO:0007669"/>
    <property type="project" value="UniProtKB-KW"/>
</dbReference>
<gene>
    <name evidence="2" type="ORF">FQ775_05780</name>
</gene>
<name>A0A5B8KWI7_9HYPH</name>
<keyword evidence="3" id="KW-1185">Reference proteome</keyword>
<feature type="domain" description="Phospholipid/glycerol acyltransferase" evidence="1">
    <location>
        <begin position="105"/>
        <end position="227"/>
    </location>
</feature>
<dbReference type="SMART" id="SM00563">
    <property type="entry name" value="PlsC"/>
    <property type="match status" value="1"/>
</dbReference>
<sequence length="305" mass="34246">MDMPTSPSSIARLFGGRSLYGLVPTSQGHIIDQLIEERTVNLSRHPLWPMFKPLLYRLFHYGEAVRMADRIAPMAGRDAFEHISELLSLDLEVSGLEHLPREGSVIVAPNHPTGIADGIAMYDALKRYREDIAFFANRDALRVAQGFRDVIIPVEWRAGEKSHAKSRDTLEMTARAFAAQRAIVLFPAGRIAYWHAGRLTERPWQPSAVTLARRFETPIVPVHITARNSGLFYFLAKHSTELRDMTLFHELLNKKRFHFSITFGKPVAPADLDGDAADVTARLQDHTVFALAADPRAEFTARVPA</sequence>
<dbReference type="Proteomes" id="UP000321389">
    <property type="component" value="Chromosome"/>
</dbReference>
<dbReference type="AlphaFoldDB" id="A0A5B8KWI7"/>
<evidence type="ECO:0000313" key="3">
    <source>
        <dbReference type="Proteomes" id="UP000321389"/>
    </source>
</evidence>
<dbReference type="EMBL" id="CP042301">
    <property type="protein sequence ID" value="QDY99921.1"/>
    <property type="molecule type" value="Genomic_DNA"/>
</dbReference>
<evidence type="ECO:0000259" key="1">
    <source>
        <dbReference type="SMART" id="SM00563"/>
    </source>
</evidence>
<dbReference type="RefSeq" id="WP_146298575.1">
    <property type="nucleotide sequence ID" value="NZ_CP042301.2"/>
</dbReference>
<dbReference type="Pfam" id="PF01553">
    <property type="entry name" value="Acyltransferase"/>
    <property type="match status" value="1"/>
</dbReference>
<dbReference type="SUPFAM" id="SSF69593">
    <property type="entry name" value="Glycerol-3-phosphate (1)-acyltransferase"/>
    <property type="match status" value="1"/>
</dbReference>
<organism evidence="2 3">
    <name type="scientific">Nitratireductor mangrovi</name>
    <dbReference type="NCBI Taxonomy" id="2599600"/>
    <lineage>
        <taxon>Bacteria</taxon>
        <taxon>Pseudomonadati</taxon>
        <taxon>Pseudomonadota</taxon>
        <taxon>Alphaproteobacteria</taxon>
        <taxon>Hyphomicrobiales</taxon>
        <taxon>Phyllobacteriaceae</taxon>
        <taxon>Nitratireductor</taxon>
    </lineage>
</organism>
<evidence type="ECO:0000313" key="2">
    <source>
        <dbReference type="EMBL" id="QDY99921.1"/>
    </source>
</evidence>
<accession>A0A5B8KWI7</accession>
<keyword evidence="2" id="KW-0808">Transferase</keyword>
<dbReference type="KEGG" id="niy:FQ775_05780"/>
<keyword evidence="2" id="KW-0012">Acyltransferase</keyword>
<proteinExistence type="predicted"/>
<dbReference type="InterPro" id="IPR002123">
    <property type="entry name" value="Plipid/glycerol_acylTrfase"/>
</dbReference>
<dbReference type="OrthoDB" id="1113830at2"/>
<reference evidence="2" key="1">
    <citation type="submission" date="2020-04" db="EMBL/GenBank/DDBJ databases">
        <title>Nitratireductor sp. nov. isolated from mangrove soil.</title>
        <authorList>
            <person name="Ye Y."/>
        </authorList>
    </citation>
    <scope>NUCLEOTIDE SEQUENCE</scope>
    <source>
        <strain evidence="2">SY7</strain>
    </source>
</reference>